<evidence type="ECO:0000313" key="2">
    <source>
        <dbReference type="Proteomes" id="UP000632535"/>
    </source>
</evidence>
<dbReference type="RefSeq" id="WP_188525181.1">
    <property type="nucleotide sequence ID" value="NZ_BMDG01000015.1"/>
</dbReference>
<reference evidence="2" key="1">
    <citation type="journal article" date="2019" name="Int. J. Syst. Evol. Microbiol.">
        <title>The Global Catalogue of Microorganisms (GCM) 10K type strain sequencing project: providing services to taxonomists for standard genome sequencing and annotation.</title>
        <authorList>
            <consortium name="The Broad Institute Genomics Platform"/>
            <consortium name="The Broad Institute Genome Sequencing Center for Infectious Disease"/>
            <person name="Wu L."/>
            <person name="Ma J."/>
        </authorList>
    </citation>
    <scope>NUCLEOTIDE SEQUENCE [LARGE SCALE GENOMIC DNA]</scope>
    <source>
        <strain evidence="2">CCM 8653</strain>
    </source>
</reference>
<accession>A0ABQ2B9Y0</accession>
<organism evidence="1 2">
    <name type="scientific">Isoptericola cucumis</name>
    <dbReference type="NCBI Taxonomy" id="1776856"/>
    <lineage>
        <taxon>Bacteria</taxon>
        <taxon>Bacillati</taxon>
        <taxon>Actinomycetota</taxon>
        <taxon>Actinomycetes</taxon>
        <taxon>Micrococcales</taxon>
        <taxon>Promicromonosporaceae</taxon>
        <taxon>Isoptericola</taxon>
    </lineage>
</organism>
<dbReference type="InterPro" id="IPR017853">
    <property type="entry name" value="GH"/>
</dbReference>
<sequence>MNVQSDTPRFGVNYVPRQGWFYSWLEPDWDEVRRDLEAIASLGLDHVRVFPFWPVLQPNRTLIRPRAVADVRRVVQIAGEAGLDASVDVIQGHMSSYDFVPAWLTSWHATNMFTDPGALAAQAGLARSLHDALADLPNYLGLTLGNEVNQFSGDPHPTPMRATPAEAEHWVRTLLDAVPADGDRLRLHAEYDAVWYLDDHPFLPTHAARLGDVTAIHSWIFNGTAQRYGGTSTESLRHGEYLVELSRAFATDPARPVWLQEIGAPLNCLDEADVPAFCEQAVRHAADSPALWGVTWWCSHDVHRSLADFPDLEYSLGLFDADGNVKPIGRAFAAVAADLRERATVPAARTDAVVVEVDADDVPLRRADLAPGGAVFTAWMDLARDGRRPTVVTSRTAASPTDLAARGVTTSHQPAASGASAYSAVSDAEALAVGGAP</sequence>
<evidence type="ECO:0008006" key="3">
    <source>
        <dbReference type="Google" id="ProtNLM"/>
    </source>
</evidence>
<dbReference type="SUPFAM" id="SSF51445">
    <property type="entry name" value="(Trans)glycosidases"/>
    <property type="match status" value="1"/>
</dbReference>
<gene>
    <name evidence="1" type="ORF">GCM10007368_36620</name>
</gene>
<protein>
    <recommendedName>
        <fullName evidence="3">Glycosyl hydrolase</fullName>
    </recommendedName>
</protein>
<name>A0ABQ2B9Y0_9MICO</name>
<dbReference type="Proteomes" id="UP000632535">
    <property type="component" value="Unassembled WGS sequence"/>
</dbReference>
<dbReference type="Gene3D" id="3.20.20.80">
    <property type="entry name" value="Glycosidases"/>
    <property type="match status" value="2"/>
</dbReference>
<proteinExistence type="predicted"/>
<dbReference type="EMBL" id="BMDG01000015">
    <property type="protein sequence ID" value="GGI11523.1"/>
    <property type="molecule type" value="Genomic_DNA"/>
</dbReference>
<comment type="caution">
    <text evidence="1">The sequence shown here is derived from an EMBL/GenBank/DDBJ whole genome shotgun (WGS) entry which is preliminary data.</text>
</comment>
<keyword evidence="2" id="KW-1185">Reference proteome</keyword>
<evidence type="ECO:0000313" key="1">
    <source>
        <dbReference type="EMBL" id="GGI11523.1"/>
    </source>
</evidence>